<reference evidence="1 3" key="2">
    <citation type="journal article" date="2020" name="Int. J. Syst. Evol. Microbiol.">
        <title>Sulfuracidifex tepidarius gen. nov., sp. nov. and transfer of Sulfolobus metallicus Huber and Stetter 1992 to the genus Sulfuracidifex as Sulfuracidifex metallicus comb. nov.</title>
        <authorList>
            <person name="Itoh T."/>
            <person name="Miura T."/>
            <person name="Sakai H.D."/>
            <person name="Kato S."/>
            <person name="Ohkuma M."/>
            <person name="Takashina T."/>
        </authorList>
    </citation>
    <scope>NUCLEOTIDE SEQUENCE [LARGE SCALE GENOMIC DNA]</scope>
    <source>
        <strain evidence="1 3">IC-006</strain>
        <strain evidence="2">IC-007</strain>
    </source>
</reference>
<dbReference type="KEGG" id="step:IC006_1665"/>
<accession>A0A510DVZ6</accession>
<accession>A0A510E3M7</accession>
<dbReference type="RefSeq" id="WP_054844990.1">
    <property type="nucleotide sequence ID" value="NZ_AP018929.1"/>
</dbReference>
<dbReference type="GeneID" id="41717979"/>
<reference evidence="4" key="1">
    <citation type="submission" date="2018-09" db="EMBL/GenBank/DDBJ databases">
        <title>Complete Genome Sequencing of Sulfolobus sp. JCM 16834.</title>
        <authorList>
            <person name="Kato S."/>
            <person name="Itoh T."/>
            <person name="Ohkuma M."/>
        </authorList>
    </citation>
    <scope>NUCLEOTIDE SEQUENCE [LARGE SCALE GENOMIC DNA]</scope>
    <source>
        <strain evidence="4">IC-007</strain>
    </source>
</reference>
<dbReference type="AlphaFoldDB" id="A0A510DVZ6"/>
<dbReference type="Proteomes" id="UP000322983">
    <property type="component" value="Chromosome"/>
</dbReference>
<evidence type="ECO:0000313" key="1">
    <source>
        <dbReference type="EMBL" id="BBG24354.1"/>
    </source>
</evidence>
<gene>
    <name evidence="1" type="ORF">IC006_1665</name>
    <name evidence="2" type="ORF">IC007_1643</name>
</gene>
<evidence type="ECO:0000313" key="4">
    <source>
        <dbReference type="Proteomes" id="UP000325030"/>
    </source>
</evidence>
<dbReference type="EMBL" id="AP018930">
    <property type="protein sequence ID" value="BBG27112.1"/>
    <property type="molecule type" value="Genomic_DNA"/>
</dbReference>
<dbReference type="Proteomes" id="UP000325030">
    <property type="component" value="Chromosome"/>
</dbReference>
<protein>
    <submittedName>
        <fullName evidence="1">Uncharacterized protein</fullName>
    </submittedName>
</protein>
<proteinExistence type="predicted"/>
<organism evidence="1 3">
    <name type="scientific">Sulfuracidifex tepidarius</name>
    <dbReference type="NCBI Taxonomy" id="1294262"/>
    <lineage>
        <taxon>Archaea</taxon>
        <taxon>Thermoproteota</taxon>
        <taxon>Thermoprotei</taxon>
        <taxon>Sulfolobales</taxon>
        <taxon>Sulfolobaceae</taxon>
        <taxon>Sulfuracidifex</taxon>
    </lineage>
</organism>
<keyword evidence="3" id="KW-1185">Reference proteome</keyword>
<dbReference type="EMBL" id="AP018929">
    <property type="protein sequence ID" value="BBG24354.1"/>
    <property type="molecule type" value="Genomic_DNA"/>
</dbReference>
<sequence>MELDDVVRLAKAGRMFSAMNFLKDFVINNESSINTNEKVCEDIVKMIKRFPSLNESWEVFVGNIDVNEVLRLVEVVRLCLK</sequence>
<evidence type="ECO:0000313" key="3">
    <source>
        <dbReference type="Proteomes" id="UP000322983"/>
    </source>
</evidence>
<evidence type="ECO:0000313" key="2">
    <source>
        <dbReference type="EMBL" id="BBG27112.1"/>
    </source>
</evidence>
<name>A0A510DVZ6_9CREN</name>